<dbReference type="SUPFAM" id="SSF50129">
    <property type="entry name" value="GroES-like"/>
    <property type="match status" value="1"/>
</dbReference>
<name>A0A2V4AG87_9PSEU</name>
<dbReference type="GO" id="GO:0016491">
    <property type="term" value="F:oxidoreductase activity"/>
    <property type="evidence" value="ECO:0007669"/>
    <property type="project" value="InterPro"/>
</dbReference>
<organism evidence="1 2">
    <name type="scientific">Prauserella muralis</name>
    <dbReference type="NCBI Taxonomy" id="588067"/>
    <lineage>
        <taxon>Bacteria</taxon>
        <taxon>Bacillati</taxon>
        <taxon>Actinomycetota</taxon>
        <taxon>Actinomycetes</taxon>
        <taxon>Pseudonocardiales</taxon>
        <taxon>Pseudonocardiaceae</taxon>
        <taxon>Prauserella</taxon>
    </lineage>
</organism>
<dbReference type="InterPro" id="IPR013149">
    <property type="entry name" value="ADH-like_C"/>
</dbReference>
<dbReference type="InterPro" id="IPR020843">
    <property type="entry name" value="ER"/>
</dbReference>
<dbReference type="EMBL" id="MASW01000007">
    <property type="protein sequence ID" value="PXY18958.1"/>
    <property type="molecule type" value="Genomic_DNA"/>
</dbReference>
<dbReference type="Gene3D" id="3.90.180.10">
    <property type="entry name" value="Medium-chain alcohol dehydrogenases, catalytic domain"/>
    <property type="match status" value="1"/>
</dbReference>
<evidence type="ECO:0000313" key="2">
    <source>
        <dbReference type="Proteomes" id="UP000249915"/>
    </source>
</evidence>
<sequence>MRAVFCSAFNEADPVAGLTMGSRPEPVAREGWTLVRVRAAALNGHDVWSLRGVGLTQRDLPRVLGSDGAGIDEDGREVIIYPVIPALGADRSRAIDPFGEPLLSERHDGTFAELVAVPRVNLVPMPAGWSFAQAACLPTAWLTAYRMLFVQSGVEPGGTVLVQGATGGVSTALIALGAATGYRMWVTGRTEAKRRTALRIGADAVFEPGARLPERVDAVMETVGTATWEHSTKSLKIGGTLVVAGATSGHLPPMDLRRLFFRQLRVVGSRMGTVEELTALVNLCRQRSIEPLIDSVRPLGEANTAVARLVAGEVVGKAVLEIG</sequence>
<dbReference type="Pfam" id="PF08240">
    <property type="entry name" value="ADH_N"/>
    <property type="match status" value="1"/>
</dbReference>
<dbReference type="PANTHER" id="PTHR45033:SF3">
    <property type="entry name" value="DEHYDROGENASE, PUTATIVE (AFU_ORTHOLOGUE AFUA_2G13270)-RELATED"/>
    <property type="match status" value="1"/>
</dbReference>
<dbReference type="PANTHER" id="PTHR45033">
    <property type="match status" value="1"/>
</dbReference>
<keyword evidence="2" id="KW-1185">Reference proteome</keyword>
<comment type="caution">
    <text evidence="1">The sequence shown here is derived from an EMBL/GenBank/DDBJ whole genome shotgun (WGS) entry which is preliminary data.</text>
</comment>
<protein>
    <submittedName>
        <fullName evidence="1">Zn-dependent oxidoreductase</fullName>
    </submittedName>
</protein>
<dbReference type="InterPro" id="IPR036291">
    <property type="entry name" value="NAD(P)-bd_dom_sf"/>
</dbReference>
<dbReference type="Proteomes" id="UP000249915">
    <property type="component" value="Unassembled WGS sequence"/>
</dbReference>
<dbReference type="InterPro" id="IPR013154">
    <property type="entry name" value="ADH-like_N"/>
</dbReference>
<dbReference type="RefSeq" id="WP_112284886.1">
    <property type="nucleotide sequence ID" value="NZ_MASW01000007.1"/>
</dbReference>
<dbReference type="AlphaFoldDB" id="A0A2V4AG87"/>
<accession>A0A2V4AG87</accession>
<gene>
    <name evidence="1" type="ORF">BAY60_29475</name>
</gene>
<reference evidence="1 2" key="1">
    <citation type="submission" date="2016-07" db="EMBL/GenBank/DDBJ databases">
        <title>Draft genome sequence of Prauserella muralis DSM 45305, isolated from a mould-covered wall in an indoor environment.</title>
        <authorList>
            <person name="Ruckert C."/>
            <person name="Albersmeier A."/>
            <person name="Jiang C.-L."/>
            <person name="Jiang Y."/>
            <person name="Kalinowski J."/>
            <person name="Schneider O."/>
            <person name="Winkler A."/>
            <person name="Zotchev S.B."/>
        </authorList>
    </citation>
    <scope>NUCLEOTIDE SEQUENCE [LARGE SCALE GENOMIC DNA]</scope>
    <source>
        <strain evidence="1 2">DSM 45305</strain>
    </source>
</reference>
<dbReference type="InterPro" id="IPR052711">
    <property type="entry name" value="Zinc_ADH-like"/>
</dbReference>
<dbReference type="InterPro" id="IPR011032">
    <property type="entry name" value="GroES-like_sf"/>
</dbReference>
<evidence type="ECO:0000313" key="1">
    <source>
        <dbReference type="EMBL" id="PXY18958.1"/>
    </source>
</evidence>
<proteinExistence type="predicted"/>
<dbReference type="SUPFAM" id="SSF51735">
    <property type="entry name" value="NAD(P)-binding Rossmann-fold domains"/>
    <property type="match status" value="1"/>
</dbReference>
<dbReference type="Pfam" id="PF00107">
    <property type="entry name" value="ADH_zinc_N"/>
    <property type="match status" value="1"/>
</dbReference>
<dbReference type="SMART" id="SM00829">
    <property type="entry name" value="PKS_ER"/>
    <property type="match status" value="1"/>
</dbReference>
<dbReference type="OrthoDB" id="9787435at2"/>